<dbReference type="GO" id="GO:0016301">
    <property type="term" value="F:kinase activity"/>
    <property type="evidence" value="ECO:0007669"/>
    <property type="project" value="UniProtKB-KW"/>
</dbReference>
<accession>A0A6A0A840</accession>
<keyword evidence="2" id="KW-1185">Reference proteome</keyword>
<dbReference type="Proteomes" id="UP000485058">
    <property type="component" value="Unassembled WGS sequence"/>
</dbReference>
<keyword evidence="1" id="KW-0418">Kinase</keyword>
<evidence type="ECO:0000313" key="2">
    <source>
        <dbReference type="Proteomes" id="UP000485058"/>
    </source>
</evidence>
<keyword evidence="1" id="KW-0808">Transferase</keyword>
<dbReference type="AlphaFoldDB" id="A0A6A0A840"/>
<dbReference type="Gene3D" id="3.30.200.20">
    <property type="entry name" value="Phosphorylase Kinase, domain 1"/>
    <property type="match status" value="1"/>
</dbReference>
<feature type="non-terminal residue" evidence="1">
    <location>
        <position position="1"/>
    </location>
</feature>
<dbReference type="EMBL" id="BLLF01003963">
    <property type="protein sequence ID" value="GFH28623.1"/>
    <property type="molecule type" value="Genomic_DNA"/>
</dbReference>
<sequence>MEAIDAEQACEQAQAAVNRGAQDLALGFDNSTSYKESKLEEKFKVINSRIKRQVKAGSKAEEVSLMEPFDLVELIENIKDGEHYQRATSVPNSKAEVPLLLTTETSTDPTYYFKVAHVMAEGAQRYVYEAVREVWGKVKSDDRRRNLVVMKEFIESKKHGNTKFRYYQMMQGNVVANFLARLFNKECEEKGITE</sequence>
<evidence type="ECO:0000313" key="1">
    <source>
        <dbReference type="EMBL" id="GFH28623.1"/>
    </source>
</evidence>
<reference evidence="1 2" key="1">
    <citation type="submission" date="2020-02" db="EMBL/GenBank/DDBJ databases">
        <title>Draft genome sequence of Haematococcus lacustris strain NIES-144.</title>
        <authorList>
            <person name="Morimoto D."/>
            <person name="Nakagawa S."/>
            <person name="Yoshida T."/>
            <person name="Sawayama S."/>
        </authorList>
    </citation>
    <scope>NUCLEOTIDE SEQUENCE [LARGE SCALE GENOMIC DNA]</scope>
    <source>
        <strain evidence="1 2">NIES-144</strain>
    </source>
</reference>
<feature type="non-terminal residue" evidence="1">
    <location>
        <position position="194"/>
    </location>
</feature>
<organism evidence="1 2">
    <name type="scientific">Haematococcus lacustris</name>
    <name type="common">Green alga</name>
    <name type="synonym">Haematococcus pluvialis</name>
    <dbReference type="NCBI Taxonomy" id="44745"/>
    <lineage>
        <taxon>Eukaryota</taxon>
        <taxon>Viridiplantae</taxon>
        <taxon>Chlorophyta</taxon>
        <taxon>core chlorophytes</taxon>
        <taxon>Chlorophyceae</taxon>
        <taxon>CS clade</taxon>
        <taxon>Chlamydomonadales</taxon>
        <taxon>Haematococcaceae</taxon>
        <taxon>Haematococcus</taxon>
    </lineage>
</organism>
<name>A0A6A0A840_HAELA</name>
<gene>
    <name evidence="1" type="ORF">HaLaN_27146</name>
</gene>
<protein>
    <submittedName>
        <fullName evidence="1">Alpha-type protein kinase domain-containing protein</fullName>
    </submittedName>
</protein>
<proteinExistence type="predicted"/>
<comment type="caution">
    <text evidence="1">The sequence shown here is derived from an EMBL/GenBank/DDBJ whole genome shotgun (WGS) entry which is preliminary data.</text>
</comment>